<reference evidence="1" key="1">
    <citation type="submission" date="2017-07" db="EMBL/GenBank/DDBJ databases">
        <title>Taro Niue Genome Assembly and Annotation.</title>
        <authorList>
            <person name="Atibalentja N."/>
            <person name="Keating K."/>
            <person name="Fields C.J."/>
        </authorList>
    </citation>
    <scope>NUCLEOTIDE SEQUENCE</scope>
    <source>
        <strain evidence="1">Niue_2</strain>
        <tissue evidence="1">Leaf</tissue>
    </source>
</reference>
<evidence type="ECO:0000313" key="2">
    <source>
        <dbReference type="Proteomes" id="UP000652761"/>
    </source>
</evidence>
<gene>
    <name evidence="1" type="ORF">Taro_050331</name>
</gene>
<organism evidence="1 2">
    <name type="scientific">Colocasia esculenta</name>
    <name type="common">Wild taro</name>
    <name type="synonym">Arum esculentum</name>
    <dbReference type="NCBI Taxonomy" id="4460"/>
    <lineage>
        <taxon>Eukaryota</taxon>
        <taxon>Viridiplantae</taxon>
        <taxon>Streptophyta</taxon>
        <taxon>Embryophyta</taxon>
        <taxon>Tracheophyta</taxon>
        <taxon>Spermatophyta</taxon>
        <taxon>Magnoliopsida</taxon>
        <taxon>Liliopsida</taxon>
        <taxon>Araceae</taxon>
        <taxon>Aroideae</taxon>
        <taxon>Colocasieae</taxon>
        <taxon>Colocasia</taxon>
    </lineage>
</organism>
<proteinExistence type="predicted"/>
<keyword evidence="2" id="KW-1185">Reference proteome</keyword>
<dbReference type="Proteomes" id="UP000652761">
    <property type="component" value="Unassembled WGS sequence"/>
</dbReference>
<protein>
    <submittedName>
        <fullName evidence="1">Uncharacterized protein</fullName>
    </submittedName>
</protein>
<evidence type="ECO:0000313" key="1">
    <source>
        <dbReference type="EMBL" id="MQM17359.1"/>
    </source>
</evidence>
<sequence>MVPSLGASPWWHQRMWFPDLVVCPGGFAYGPSTMWRSEVAVLAVRRCSHLVVAWSRRVCRGLLPLVPDSVGFCGSRVCARPRLVVVALRCSLPLLKFLLLWPVRD</sequence>
<name>A0A843XD62_COLES</name>
<dbReference type="AlphaFoldDB" id="A0A843XD62"/>
<accession>A0A843XD62</accession>
<comment type="caution">
    <text evidence="1">The sequence shown here is derived from an EMBL/GenBank/DDBJ whole genome shotgun (WGS) entry which is preliminary data.</text>
</comment>
<dbReference type="EMBL" id="NMUH01007492">
    <property type="protein sequence ID" value="MQM17359.1"/>
    <property type="molecule type" value="Genomic_DNA"/>
</dbReference>